<keyword evidence="1" id="KW-0805">Transcription regulation</keyword>
<keyword evidence="2 4" id="KW-0238">DNA-binding</keyword>
<dbReference type="PANTHER" id="PTHR30055:SF238">
    <property type="entry name" value="MYCOFACTOCIN BIOSYNTHESIS TRANSCRIPTIONAL REGULATOR MFTR-RELATED"/>
    <property type="match status" value="1"/>
</dbReference>
<feature type="domain" description="HTH tetR-type" evidence="5">
    <location>
        <begin position="19"/>
        <end position="79"/>
    </location>
</feature>
<dbReference type="AlphaFoldDB" id="A0A931CMZ0"/>
<dbReference type="GO" id="GO:0000976">
    <property type="term" value="F:transcription cis-regulatory region binding"/>
    <property type="evidence" value="ECO:0007669"/>
    <property type="project" value="TreeGrafter"/>
</dbReference>
<dbReference type="Proteomes" id="UP000655366">
    <property type="component" value="Unassembled WGS sequence"/>
</dbReference>
<feature type="DNA-binding region" description="H-T-H motif" evidence="4">
    <location>
        <begin position="42"/>
        <end position="61"/>
    </location>
</feature>
<dbReference type="EMBL" id="JADNYM010000003">
    <property type="protein sequence ID" value="MBG0738379.1"/>
    <property type="molecule type" value="Genomic_DNA"/>
</dbReference>
<dbReference type="PANTHER" id="PTHR30055">
    <property type="entry name" value="HTH-TYPE TRANSCRIPTIONAL REGULATOR RUTR"/>
    <property type="match status" value="1"/>
</dbReference>
<dbReference type="Pfam" id="PF00440">
    <property type="entry name" value="TetR_N"/>
    <property type="match status" value="1"/>
</dbReference>
<evidence type="ECO:0000256" key="1">
    <source>
        <dbReference type="ARBA" id="ARBA00023015"/>
    </source>
</evidence>
<dbReference type="RefSeq" id="WP_196395321.1">
    <property type="nucleotide sequence ID" value="NZ_JADNYM010000003.1"/>
</dbReference>
<reference evidence="6 7" key="1">
    <citation type="submission" date="2020-11" db="EMBL/GenBank/DDBJ databases">
        <title>Arthrobacter antarcticus sp. nov., isolated from Antarctic Soil.</title>
        <authorList>
            <person name="Li J."/>
        </authorList>
    </citation>
    <scope>NUCLEOTIDE SEQUENCE [LARGE SCALE GENOMIC DNA]</scope>
    <source>
        <strain evidence="6 7">Z1-20</strain>
    </source>
</reference>
<evidence type="ECO:0000256" key="3">
    <source>
        <dbReference type="ARBA" id="ARBA00023163"/>
    </source>
</evidence>
<dbReference type="InterPro" id="IPR009057">
    <property type="entry name" value="Homeodomain-like_sf"/>
</dbReference>
<dbReference type="PROSITE" id="PS50977">
    <property type="entry name" value="HTH_TETR_2"/>
    <property type="match status" value="1"/>
</dbReference>
<proteinExistence type="predicted"/>
<evidence type="ECO:0000256" key="4">
    <source>
        <dbReference type="PROSITE-ProRule" id="PRU00335"/>
    </source>
</evidence>
<keyword evidence="3" id="KW-0804">Transcription</keyword>
<dbReference type="GO" id="GO:0003700">
    <property type="term" value="F:DNA-binding transcription factor activity"/>
    <property type="evidence" value="ECO:0007669"/>
    <property type="project" value="TreeGrafter"/>
</dbReference>
<evidence type="ECO:0000256" key="2">
    <source>
        <dbReference type="ARBA" id="ARBA00023125"/>
    </source>
</evidence>
<evidence type="ECO:0000313" key="6">
    <source>
        <dbReference type="EMBL" id="MBG0738379.1"/>
    </source>
</evidence>
<dbReference type="SUPFAM" id="SSF46689">
    <property type="entry name" value="Homeodomain-like"/>
    <property type="match status" value="1"/>
</dbReference>
<dbReference type="InterPro" id="IPR001647">
    <property type="entry name" value="HTH_TetR"/>
</dbReference>
<gene>
    <name evidence="6" type="ORF">IV500_02905</name>
</gene>
<protein>
    <submittedName>
        <fullName evidence="6">TetR family transcriptional regulator</fullName>
    </submittedName>
</protein>
<dbReference type="Gene3D" id="1.10.357.10">
    <property type="entry name" value="Tetracycline Repressor, domain 2"/>
    <property type="match status" value="1"/>
</dbReference>
<name>A0A931CMZ0_9MICC</name>
<accession>A0A931CMZ0</accession>
<organism evidence="6 7">
    <name type="scientific">Arthrobacter terrae</name>
    <dbReference type="NCBI Taxonomy" id="2935737"/>
    <lineage>
        <taxon>Bacteria</taxon>
        <taxon>Bacillati</taxon>
        <taxon>Actinomycetota</taxon>
        <taxon>Actinomycetes</taxon>
        <taxon>Micrococcales</taxon>
        <taxon>Micrococcaceae</taxon>
        <taxon>Arthrobacter</taxon>
    </lineage>
</organism>
<keyword evidence="7" id="KW-1185">Reference proteome</keyword>
<evidence type="ECO:0000259" key="5">
    <source>
        <dbReference type="PROSITE" id="PS50977"/>
    </source>
</evidence>
<sequence>MTTTAGDSITVSRRELNKAATREAIAAAALELLRANGMNGFTADDVANAAGVSRRTFFNYFSSPEAAIASFTQKYLDTVIEQLLLRPQDEPLLESAQHALTAVAPSDLATLAETFALTQGDAQLSRFQLEAWDNCSSQIIATIGSRLAVREGEGSSGMDVNGELYLHALVQSVIACGRAAVEVWFRRHGEDISPASLARLRELLVSAIGHLRDGFHS</sequence>
<comment type="caution">
    <text evidence="6">The sequence shown here is derived from an EMBL/GenBank/DDBJ whole genome shotgun (WGS) entry which is preliminary data.</text>
</comment>
<dbReference type="PRINTS" id="PR00455">
    <property type="entry name" value="HTHTETR"/>
</dbReference>
<evidence type="ECO:0000313" key="7">
    <source>
        <dbReference type="Proteomes" id="UP000655366"/>
    </source>
</evidence>
<dbReference type="InterPro" id="IPR050109">
    <property type="entry name" value="HTH-type_TetR-like_transc_reg"/>
</dbReference>